<gene>
    <name evidence="5" type="ORF">RCOM_1888910</name>
</gene>
<dbReference type="InParanoid" id="B9TJS3"/>
<dbReference type="InterPro" id="IPR036188">
    <property type="entry name" value="FAD/NAD-bd_sf"/>
</dbReference>
<protein>
    <submittedName>
        <fullName evidence="5">Thioredoxin reductase, putative</fullName>
        <ecNumber evidence="5">1.8.1.9</ecNumber>
    </submittedName>
</protein>
<keyword evidence="3 5" id="KW-0560">Oxidoreductase</keyword>
<sequence length="201" mass="21404">MTDALSQPLDCLIVGGGAGGLTAAIYLARFRRNVLLVDSGKSRLSLIPTSHNYPGFPEGINGKELLTRLGTQARQFGAIITEGVVLSISKGDDGLLKVAFDETTVFSKTVILATGASDIAPAIKGYENALRSATLRYCPICDGFEAIGKKVGVLGSGTHGIKEALFISWYAADLTLISRRNGFNGMDASFLKRHRRAKVDV</sequence>
<evidence type="ECO:0000256" key="3">
    <source>
        <dbReference type="ARBA" id="ARBA00023002"/>
    </source>
</evidence>
<dbReference type="InterPro" id="IPR023753">
    <property type="entry name" value="FAD/NAD-binding_dom"/>
</dbReference>
<dbReference type="STRING" id="3988.B9TJS3"/>
<dbReference type="PRINTS" id="PR00368">
    <property type="entry name" value="FADPNR"/>
</dbReference>
<dbReference type="Proteomes" id="UP000008311">
    <property type="component" value="Unassembled WGS sequence"/>
</dbReference>
<keyword evidence="2" id="KW-0285">Flavoprotein</keyword>
<dbReference type="EMBL" id="EQ984306">
    <property type="protein sequence ID" value="EEF23890.1"/>
    <property type="molecule type" value="Genomic_DNA"/>
</dbReference>
<dbReference type="Gene3D" id="3.50.50.60">
    <property type="entry name" value="FAD/NAD(P)-binding domain"/>
    <property type="match status" value="1"/>
</dbReference>
<dbReference type="SUPFAM" id="SSF51905">
    <property type="entry name" value="FAD/NAD(P)-binding domain"/>
    <property type="match status" value="1"/>
</dbReference>
<name>B9TJS3_RICCO</name>
<evidence type="ECO:0000256" key="1">
    <source>
        <dbReference type="ARBA" id="ARBA00009333"/>
    </source>
</evidence>
<dbReference type="PANTHER" id="PTHR48105">
    <property type="entry name" value="THIOREDOXIN REDUCTASE 1-RELATED-RELATED"/>
    <property type="match status" value="1"/>
</dbReference>
<dbReference type="PRINTS" id="PR00469">
    <property type="entry name" value="PNDRDTASEII"/>
</dbReference>
<dbReference type="GO" id="GO:0004791">
    <property type="term" value="F:thioredoxin-disulfide reductase (NADPH) activity"/>
    <property type="evidence" value="ECO:0007669"/>
    <property type="project" value="UniProtKB-EC"/>
</dbReference>
<evidence type="ECO:0000256" key="2">
    <source>
        <dbReference type="ARBA" id="ARBA00022630"/>
    </source>
</evidence>
<dbReference type="InterPro" id="IPR050097">
    <property type="entry name" value="Ferredoxin-NADP_redctase_2"/>
</dbReference>
<accession>B9TJS3</accession>
<reference evidence="6" key="1">
    <citation type="journal article" date="2010" name="Nat. Biotechnol.">
        <title>Draft genome sequence of the oilseed species Ricinus communis.</title>
        <authorList>
            <person name="Chan A.P."/>
            <person name="Crabtree J."/>
            <person name="Zhao Q."/>
            <person name="Lorenzi H."/>
            <person name="Orvis J."/>
            <person name="Puiu D."/>
            <person name="Melake-Berhan A."/>
            <person name="Jones K.M."/>
            <person name="Redman J."/>
            <person name="Chen G."/>
            <person name="Cahoon E.B."/>
            <person name="Gedil M."/>
            <person name="Stanke M."/>
            <person name="Haas B.J."/>
            <person name="Wortman J.R."/>
            <person name="Fraser-Liggett C.M."/>
            <person name="Ravel J."/>
            <person name="Rabinowicz P.D."/>
        </authorList>
    </citation>
    <scope>NUCLEOTIDE SEQUENCE [LARGE SCALE GENOMIC DNA]</scope>
    <source>
        <strain evidence="6">cv. Hale</strain>
    </source>
</reference>
<proteinExistence type="inferred from homology"/>
<dbReference type="AlphaFoldDB" id="B9TJS3"/>
<dbReference type="Pfam" id="PF07992">
    <property type="entry name" value="Pyr_redox_2"/>
    <property type="match status" value="1"/>
</dbReference>
<keyword evidence="6" id="KW-1185">Reference proteome</keyword>
<dbReference type="EC" id="1.8.1.9" evidence="5"/>
<comment type="similarity">
    <text evidence="1">Belongs to the class-II pyridine nucleotide-disulfide oxidoreductase family.</text>
</comment>
<evidence type="ECO:0000313" key="5">
    <source>
        <dbReference type="EMBL" id="EEF23890.1"/>
    </source>
</evidence>
<evidence type="ECO:0000259" key="4">
    <source>
        <dbReference type="Pfam" id="PF07992"/>
    </source>
</evidence>
<dbReference type="eggNOG" id="KOG0404">
    <property type="taxonomic scope" value="Eukaryota"/>
</dbReference>
<evidence type="ECO:0000313" key="6">
    <source>
        <dbReference type="Proteomes" id="UP000008311"/>
    </source>
</evidence>
<organism evidence="5 6">
    <name type="scientific">Ricinus communis</name>
    <name type="common">Castor bean</name>
    <dbReference type="NCBI Taxonomy" id="3988"/>
    <lineage>
        <taxon>Eukaryota</taxon>
        <taxon>Viridiplantae</taxon>
        <taxon>Streptophyta</taxon>
        <taxon>Embryophyta</taxon>
        <taxon>Tracheophyta</taxon>
        <taxon>Spermatophyta</taxon>
        <taxon>Magnoliopsida</taxon>
        <taxon>eudicotyledons</taxon>
        <taxon>Gunneridae</taxon>
        <taxon>Pentapetalae</taxon>
        <taxon>rosids</taxon>
        <taxon>fabids</taxon>
        <taxon>Malpighiales</taxon>
        <taxon>Euphorbiaceae</taxon>
        <taxon>Acalyphoideae</taxon>
        <taxon>Acalypheae</taxon>
        <taxon>Ricinus</taxon>
    </lineage>
</organism>
<feature type="domain" description="FAD/NAD(P)-binding" evidence="4">
    <location>
        <begin position="10"/>
        <end position="190"/>
    </location>
</feature>